<dbReference type="EMBL" id="AP023420">
    <property type="protein sequence ID" value="BCK85396.1"/>
    <property type="molecule type" value="Genomic_DNA"/>
</dbReference>
<evidence type="ECO:0000313" key="2">
    <source>
        <dbReference type="Proteomes" id="UP000679848"/>
    </source>
</evidence>
<accession>A0A810QHT9</accession>
<reference evidence="1" key="1">
    <citation type="submission" date="2020-09" db="EMBL/GenBank/DDBJ databases">
        <title>New species isolated from human feces.</title>
        <authorList>
            <person name="Kitahara M."/>
            <person name="Shigeno Y."/>
            <person name="Shime M."/>
            <person name="Matsumoto Y."/>
            <person name="Nakamura S."/>
            <person name="Motooka D."/>
            <person name="Fukuoka S."/>
            <person name="Nishikawa H."/>
            <person name="Benno Y."/>
        </authorList>
    </citation>
    <scope>NUCLEOTIDE SEQUENCE</scope>
    <source>
        <strain evidence="1">MM59</strain>
    </source>
</reference>
<dbReference type="Proteomes" id="UP000679848">
    <property type="component" value="Chromosome"/>
</dbReference>
<protein>
    <submittedName>
        <fullName evidence="1">Uncharacterized protein</fullName>
    </submittedName>
</protein>
<dbReference type="KEGG" id="pfaa:MM59RIKEN_27150"/>
<dbReference type="RefSeq" id="WP_213543522.1">
    <property type="nucleotide sequence ID" value="NZ_AP023420.1"/>
</dbReference>
<evidence type="ECO:0000313" key="1">
    <source>
        <dbReference type="EMBL" id="BCK85396.1"/>
    </source>
</evidence>
<organism evidence="1 2">
    <name type="scientific">Pusillibacter faecalis</name>
    <dbReference type="NCBI Taxonomy" id="2714358"/>
    <lineage>
        <taxon>Bacteria</taxon>
        <taxon>Bacillati</taxon>
        <taxon>Bacillota</taxon>
        <taxon>Clostridia</taxon>
        <taxon>Eubacteriales</taxon>
        <taxon>Oscillospiraceae</taxon>
        <taxon>Pusillibacter</taxon>
    </lineage>
</organism>
<gene>
    <name evidence="1" type="ORF">MM59RIKEN_27150</name>
</gene>
<name>A0A810QHT9_9FIRM</name>
<sequence>MARAIEKGATYLDKLCHKLYDEPKGRGFQVDGKCRRCGGPLMTYYCEDRLHLIACEKCGTLALTKAVSPQVAANLTLRQPTLTPPNEALICDGCLWAEMGALEKCSSCMRDKKDNYYRRPPEGEEEP</sequence>
<dbReference type="AlphaFoldDB" id="A0A810QHT9"/>
<keyword evidence="2" id="KW-1185">Reference proteome</keyword>
<proteinExistence type="predicted"/>